<dbReference type="RefSeq" id="WP_151535038.1">
    <property type="nucleotide sequence ID" value="NZ_WBOS01000004.1"/>
</dbReference>
<protein>
    <submittedName>
        <fullName evidence="4">3-oxoacyl-ACP reductase FabG</fullName>
    </submittedName>
</protein>
<dbReference type="PROSITE" id="PS00061">
    <property type="entry name" value="ADH_SHORT"/>
    <property type="match status" value="1"/>
</dbReference>
<dbReference type="AlphaFoldDB" id="A0A6L3V543"/>
<accession>A0A6L3V543</accession>
<sequence length="251" mass="26991">MSRFDLNERVAIVTGGSKGLGEGMAYALAEQGADIVIVSRNQAEGELVAAKIRDMGRKSIALSVDVQDISSINQMVKTVKEKFGRIDILINNAGVGITKFALEVTEAEWDKVVDTNLKGVFFCAQAVAKVMKEQKYGKIINISSLAGLKGSNAMAPYCASKAGIINLTRALAKEWARYHINVNAIAPGYIKTALNEEELSNESFRNKMLSAMAIQRLGELDDLAGSVILLASEASSYMTGQTIVIDGGRLI</sequence>
<proteinExistence type="inferred from homology"/>
<keyword evidence="2" id="KW-0560">Oxidoreductase</keyword>
<dbReference type="GO" id="GO:0016616">
    <property type="term" value="F:oxidoreductase activity, acting on the CH-OH group of donors, NAD or NADP as acceptor"/>
    <property type="evidence" value="ECO:0007669"/>
    <property type="project" value="UniProtKB-ARBA"/>
</dbReference>
<dbReference type="Proteomes" id="UP000481030">
    <property type="component" value="Unassembled WGS sequence"/>
</dbReference>
<dbReference type="InterPro" id="IPR036291">
    <property type="entry name" value="NAD(P)-bd_dom_sf"/>
</dbReference>
<comment type="similarity">
    <text evidence="1 3">Belongs to the short-chain dehydrogenases/reductases (SDR) family.</text>
</comment>
<evidence type="ECO:0000256" key="1">
    <source>
        <dbReference type="ARBA" id="ARBA00006484"/>
    </source>
</evidence>
<dbReference type="PRINTS" id="PR00080">
    <property type="entry name" value="SDRFAMILY"/>
</dbReference>
<dbReference type="SUPFAM" id="SSF51735">
    <property type="entry name" value="NAD(P)-binding Rossmann-fold domains"/>
    <property type="match status" value="1"/>
</dbReference>
<dbReference type="GO" id="GO:0005975">
    <property type="term" value="P:carbohydrate metabolic process"/>
    <property type="evidence" value="ECO:0007669"/>
    <property type="project" value="UniProtKB-ARBA"/>
</dbReference>
<dbReference type="Gene3D" id="3.40.50.720">
    <property type="entry name" value="NAD(P)-binding Rossmann-like Domain"/>
    <property type="match status" value="1"/>
</dbReference>
<organism evidence="4 5">
    <name type="scientific">Cytobacillus depressus</name>
    <dbReference type="NCBI Taxonomy" id="1602942"/>
    <lineage>
        <taxon>Bacteria</taxon>
        <taxon>Bacillati</taxon>
        <taxon>Bacillota</taxon>
        <taxon>Bacilli</taxon>
        <taxon>Bacillales</taxon>
        <taxon>Bacillaceae</taxon>
        <taxon>Cytobacillus</taxon>
    </lineage>
</organism>
<dbReference type="NCBIfam" id="NF005559">
    <property type="entry name" value="PRK07231.1"/>
    <property type="match status" value="1"/>
</dbReference>
<name>A0A6L3V543_9BACI</name>
<evidence type="ECO:0000313" key="5">
    <source>
        <dbReference type="Proteomes" id="UP000481030"/>
    </source>
</evidence>
<dbReference type="OrthoDB" id="9803333at2"/>
<evidence type="ECO:0000256" key="3">
    <source>
        <dbReference type="RuleBase" id="RU000363"/>
    </source>
</evidence>
<dbReference type="FunFam" id="3.40.50.720:FF:000240">
    <property type="entry name" value="SDR family oxidoreductase"/>
    <property type="match status" value="1"/>
</dbReference>
<gene>
    <name evidence="4" type="ORF">F7731_12120</name>
</gene>
<reference evidence="4 5" key="1">
    <citation type="journal article" date="2016" name="Antonie Van Leeuwenhoek">
        <title>Bacillus depressus sp. nov., isolated from soil of a sunflower field.</title>
        <authorList>
            <person name="Wei X."/>
            <person name="Xin D."/>
            <person name="Xin Y."/>
            <person name="Zhang H."/>
            <person name="Wang T."/>
            <person name="Zhang J."/>
        </authorList>
    </citation>
    <scope>NUCLEOTIDE SEQUENCE [LARGE SCALE GENOMIC DNA]</scope>
    <source>
        <strain evidence="4 5">BZ1</strain>
    </source>
</reference>
<dbReference type="EMBL" id="WBOS01000004">
    <property type="protein sequence ID" value="KAB2336234.1"/>
    <property type="molecule type" value="Genomic_DNA"/>
</dbReference>
<dbReference type="InterPro" id="IPR020904">
    <property type="entry name" value="Sc_DH/Rdtase_CS"/>
</dbReference>
<dbReference type="PANTHER" id="PTHR42760">
    <property type="entry name" value="SHORT-CHAIN DEHYDROGENASES/REDUCTASES FAMILY MEMBER"/>
    <property type="match status" value="1"/>
</dbReference>
<keyword evidence="5" id="KW-1185">Reference proteome</keyword>
<evidence type="ECO:0000313" key="4">
    <source>
        <dbReference type="EMBL" id="KAB2336234.1"/>
    </source>
</evidence>
<evidence type="ECO:0000256" key="2">
    <source>
        <dbReference type="ARBA" id="ARBA00023002"/>
    </source>
</evidence>
<dbReference type="InterPro" id="IPR002347">
    <property type="entry name" value="SDR_fam"/>
</dbReference>
<comment type="caution">
    <text evidence="4">The sequence shown here is derived from an EMBL/GenBank/DDBJ whole genome shotgun (WGS) entry which is preliminary data.</text>
</comment>
<dbReference type="Pfam" id="PF00106">
    <property type="entry name" value="adh_short"/>
    <property type="match status" value="1"/>
</dbReference>
<dbReference type="PRINTS" id="PR00081">
    <property type="entry name" value="GDHRDH"/>
</dbReference>